<accession>A0ABP1RCR4</accession>
<name>A0ABP1RCR4_9HEXA</name>
<organism evidence="2 3">
    <name type="scientific">Orchesella dallaii</name>
    <dbReference type="NCBI Taxonomy" id="48710"/>
    <lineage>
        <taxon>Eukaryota</taxon>
        <taxon>Metazoa</taxon>
        <taxon>Ecdysozoa</taxon>
        <taxon>Arthropoda</taxon>
        <taxon>Hexapoda</taxon>
        <taxon>Collembola</taxon>
        <taxon>Entomobryomorpha</taxon>
        <taxon>Entomobryoidea</taxon>
        <taxon>Orchesellidae</taxon>
        <taxon>Orchesellinae</taxon>
        <taxon>Orchesella</taxon>
    </lineage>
</organism>
<keyword evidence="3" id="KW-1185">Reference proteome</keyword>
<evidence type="ECO:0000313" key="3">
    <source>
        <dbReference type="Proteomes" id="UP001642540"/>
    </source>
</evidence>
<keyword evidence="1" id="KW-0472">Membrane</keyword>
<dbReference type="EMBL" id="CAXLJM020000068">
    <property type="protein sequence ID" value="CAL8124662.1"/>
    <property type="molecule type" value="Genomic_DNA"/>
</dbReference>
<sequence>MQRFRDFFSEETRSTARPTCTREMKKDFMFHVVFGFSLILICLLFNVALWFTVRGPFEVAIKEQTYGWSGVEHGEVQKIAIFFYLAGLFNLISSIVALQRFNSAMGWVIYLINHGRAFERPIWITGFLIRKTIIQSLLVMALVMIIVAGMIIAIAATTPFYIWNFALINCWFSFGCLLAAFQFVHEMKNLKQISEEEEILHEHVGNLSNV</sequence>
<feature type="transmembrane region" description="Helical" evidence="1">
    <location>
        <begin position="137"/>
        <end position="156"/>
    </location>
</feature>
<keyword evidence="1" id="KW-0812">Transmembrane</keyword>
<evidence type="ECO:0000256" key="1">
    <source>
        <dbReference type="SAM" id="Phobius"/>
    </source>
</evidence>
<feature type="transmembrane region" description="Helical" evidence="1">
    <location>
        <begin position="28"/>
        <end position="51"/>
    </location>
</feature>
<evidence type="ECO:0000313" key="2">
    <source>
        <dbReference type="EMBL" id="CAL8124662.1"/>
    </source>
</evidence>
<comment type="caution">
    <text evidence="2">The sequence shown here is derived from an EMBL/GenBank/DDBJ whole genome shotgun (WGS) entry which is preliminary data.</text>
</comment>
<dbReference type="Proteomes" id="UP001642540">
    <property type="component" value="Unassembled WGS sequence"/>
</dbReference>
<reference evidence="2 3" key="1">
    <citation type="submission" date="2024-08" db="EMBL/GenBank/DDBJ databases">
        <authorList>
            <person name="Cucini C."/>
            <person name="Frati F."/>
        </authorList>
    </citation>
    <scope>NUCLEOTIDE SEQUENCE [LARGE SCALE GENOMIC DNA]</scope>
</reference>
<gene>
    <name evidence="2" type="ORF">ODALV1_LOCUS20712</name>
</gene>
<protein>
    <submittedName>
        <fullName evidence="2">Uncharacterized protein</fullName>
    </submittedName>
</protein>
<feature type="transmembrane region" description="Helical" evidence="1">
    <location>
        <begin position="79"/>
        <end position="98"/>
    </location>
</feature>
<proteinExistence type="predicted"/>
<keyword evidence="1" id="KW-1133">Transmembrane helix</keyword>
<feature type="transmembrane region" description="Helical" evidence="1">
    <location>
        <begin position="162"/>
        <end position="184"/>
    </location>
</feature>